<dbReference type="AlphaFoldDB" id="A0A1M4MNW3"/>
<dbReference type="Proteomes" id="UP000184671">
    <property type="component" value="Unassembled WGS sequence"/>
</dbReference>
<organism evidence="2 3">
    <name type="scientific">Methanoculleus chikugoensis</name>
    <dbReference type="NCBI Taxonomy" id="118126"/>
    <lineage>
        <taxon>Archaea</taxon>
        <taxon>Methanobacteriati</taxon>
        <taxon>Methanobacteriota</taxon>
        <taxon>Stenosarchaea group</taxon>
        <taxon>Methanomicrobia</taxon>
        <taxon>Methanomicrobiales</taxon>
        <taxon>Methanomicrobiaceae</taxon>
        <taxon>Methanoculleus</taxon>
    </lineage>
</organism>
<dbReference type="STRING" id="118126.L21_2560"/>
<dbReference type="Pfam" id="PF14229">
    <property type="entry name" value="DUF4332"/>
    <property type="match status" value="1"/>
</dbReference>
<accession>A0A1M4MNW3</accession>
<dbReference type="EMBL" id="FMID01000062">
    <property type="protein sequence ID" value="SCL76624.1"/>
    <property type="molecule type" value="Genomic_DNA"/>
</dbReference>
<dbReference type="RefSeq" id="WP_074370816.1">
    <property type="nucleotide sequence ID" value="NZ_FMID01000062.1"/>
</dbReference>
<protein>
    <recommendedName>
        <fullName evidence="1">DUF4332 domain-containing protein</fullName>
    </recommendedName>
</protein>
<proteinExistence type="predicted"/>
<feature type="domain" description="DUF4332" evidence="1">
    <location>
        <begin position="106"/>
        <end position="215"/>
    </location>
</feature>
<reference evidence="2 3" key="1">
    <citation type="submission" date="2016-08" db="EMBL/GenBank/DDBJ databases">
        <authorList>
            <person name="Seilhamer J.J."/>
        </authorList>
    </citation>
    <scope>NUCLEOTIDE SEQUENCE [LARGE SCALE GENOMIC DNA]</scope>
    <source>
        <strain evidence="2">L21-II-0</strain>
    </source>
</reference>
<dbReference type="OrthoDB" id="106018at2157"/>
<dbReference type="InterPro" id="IPR025567">
    <property type="entry name" value="DUF4332"/>
</dbReference>
<gene>
    <name evidence="2" type="ORF">L21_2560</name>
</gene>
<evidence type="ECO:0000259" key="1">
    <source>
        <dbReference type="Pfam" id="PF14229"/>
    </source>
</evidence>
<evidence type="ECO:0000313" key="2">
    <source>
        <dbReference type="EMBL" id="SCL76624.1"/>
    </source>
</evidence>
<evidence type="ECO:0000313" key="3">
    <source>
        <dbReference type="Proteomes" id="UP000184671"/>
    </source>
</evidence>
<name>A0A1M4MNW3_9EURY</name>
<sequence>MPYYIDAERVSLDDLKKRIEETDLVPSRSSLLEDIDGTFLKLKAHGFATLADLRKELKNPKKIPALATETGVDPAYLTLLRREIEGYFPKAHPVSAFDWLRKADLDNLESSGLKNAALLYDALASPGRREETATALGIDPDLIDSLYALADLTRIQWVSPTAARMLVAAGYTDAKTVATADPEKLCSDLDRVNREHTYFRGTIGLRDVRRLVKAASYVS</sequence>